<evidence type="ECO:0000313" key="7">
    <source>
        <dbReference type="Proteomes" id="UP000011750"/>
    </source>
</evidence>
<dbReference type="SUPFAM" id="SSF52540">
    <property type="entry name" value="P-loop containing nucleoside triphosphate hydrolases"/>
    <property type="match status" value="1"/>
</dbReference>
<keyword evidence="4" id="KW-0732">Signal</keyword>
<dbReference type="OMA" id="MYFNEYV"/>
<keyword evidence="2" id="KW-0067">ATP-binding</keyword>
<feature type="domain" description="AAA+ ATPase" evidence="5">
    <location>
        <begin position="337"/>
        <end position="470"/>
    </location>
</feature>
<organism evidence="6 7">
    <name type="scientific">Brassica campestris</name>
    <name type="common">Field mustard</name>
    <dbReference type="NCBI Taxonomy" id="3711"/>
    <lineage>
        <taxon>Eukaryota</taxon>
        <taxon>Viridiplantae</taxon>
        <taxon>Streptophyta</taxon>
        <taxon>Embryophyta</taxon>
        <taxon>Tracheophyta</taxon>
        <taxon>Spermatophyta</taxon>
        <taxon>Magnoliopsida</taxon>
        <taxon>eudicotyledons</taxon>
        <taxon>Gunneridae</taxon>
        <taxon>Pentapetalae</taxon>
        <taxon>rosids</taxon>
        <taxon>malvids</taxon>
        <taxon>Brassicales</taxon>
        <taxon>Brassicaceae</taxon>
        <taxon>Brassiceae</taxon>
        <taxon>Brassica</taxon>
    </lineage>
</organism>
<evidence type="ECO:0000256" key="3">
    <source>
        <dbReference type="SAM" id="MobiDB-lite"/>
    </source>
</evidence>
<dbReference type="AlphaFoldDB" id="M4CWI5"/>
<dbReference type="Gramene" id="Bra008582.1">
    <property type="protein sequence ID" value="Bra008582.1-P"/>
    <property type="gene ID" value="Bra008582"/>
</dbReference>
<reference evidence="6 7" key="2">
    <citation type="journal article" date="2018" name="Hortic Res">
        <title>Improved Brassica rapa reference genome by single-molecule sequencing and chromosome conformation capture technologies.</title>
        <authorList>
            <person name="Zhang L."/>
            <person name="Cai X."/>
            <person name="Wu J."/>
            <person name="Liu M."/>
            <person name="Grob S."/>
            <person name="Cheng F."/>
            <person name="Liang J."/>
            <person name="Cai C."/>
            <person name="Liu Z."/>
            <person name="Liu B."/>
            <person name="Wang F."/>
            <person name="Li S."/>
            <person name="Liu F."/>
            <person name="Li X."/>
            <person name="Cheng L."/>
            <person name="Yang W."/>
            <person name="Li M.H."/>
            <person name="Grossniklaus U."/>
            <person name="Zheng H."/>
            <person name="Wang X."/>
        </authorList>
    </citation>
    <scope>NUCLEOTIDE SEQUENCE [LARGE SCALE GENOMIC DNA]</scope>
    <source>
        <strain evidence="6 7">cv. Chiifu-401-42</strain>
    </source>
</reference>
<evidence type="ECO:0000256" key="2">
    <source>
        <dbReference type="ARBA" id="ARBA00022840"/>
    </source>
</evidence>
<feature type="chain" id="PRO_5004050163" description="AAA+ ATPase domain-containing protein" evidence="4">
    <location>
        <begin position="28"/>
        <end position="583"/>
    </location>
</feature>
<dbReference type="GO" id="GO:0005739">
    <property type="term" value="C:mitochondrion"/>
    <property type="evidence" value="ECO:0000318"/>
    <property type="project" value="GO_Central"/>
</dbReference>
<sequence length="583" mass="63759">MAQKCAIGLMSALAAAASLSKSNIASADGPLNFSAFSTSTPQQQQQGSTPPASGSAKDSSVPGEESDAPPRIRNDNPRTTSAGFDPEALERGAKALKGINNSAHAKKVFESIKTQEETRQAEFTAKAQEFKALQSQAEAAENEAQRTRNQELVKMQEESSIRREVARRATEEEIQAQRRQTEREKAEIERETIRVKAMAEAEGRARESKLSEDVNRRMLVDRANAEREKWVSAINTTFDHIGGGLRMILTDQNKLVVAVGGITALAAGIYTTRESSRGKYPWSGSLSRVFSTLRGGGKEAASKNGKGFGDVILHPSLQKRIEQLASATANTKSHQAPFRNMLFYGPPGTGKTMAARELARKSGLDYALMTGGDVAPLGAQAVTKIHQLFDWSKKSKRGLLLFIDEADAFLCERNKTYMSEAQRSALNALLFRTGDQSKDIVLALATNRPGDLDSAVADRVDETLEFPLPGEEERFKLLNLYLDKYITKTNLKKPGLLQSLFKKDQQKIEVKGVTEDLLKEAAAKTKGFSGREIAKLMASVQAAVYGSADCLLDANLFREVIDYKVAEHLQRKKLAGTDTGNKK</sequence>
<keyword evidence="1" id="KW-0547">Nucleotide-binding</keyword>
<dbReference type="FunFam" id="3.40.50.300:FF:000595">
    <property type="entry name" value="ATPase family AAA domain-containing protein 3"/>
    <property type="match status" value="1"/>
</dbReference>
<dbReference type="InParanoid" id="M4CWI5"/>
<evidence type="ECO:0000256" key="4">
    <source>
        <dbReference type="SAM" id="SignalP"/>
    </source>
</evidence>
<evidence type="ECO:0000259" key="5">
    <source>
        <dbReference type="SMART" id="SM00382"/>
    </source>
</evidence>
<feature type="signal peptide" evidence="4">
    <location>
        <begin position="1"/>
        <end position="27"/>
    </location>
</feature>
<evidence type="ECO:0000256" key="1">
    <source>
        <dbReference type="ARBA" id="ARBA00022741"/>
    </source>
</evidence>
<dbReference type="SMART" id="SM00382">
    <property type="entry name" value="AAA"/>
    <property type="match status" value="1"/>
</dbReference>
<dbReference type="Proteomes" id="UP000011750">
    <property type="component" value="Chromosome A10"/>
</dbReference>
<dbReference type="InterPro" id="IPR021911">
    <property type="entry name" value="ATAD3_N"/>
</dbReference>
<dbReference type="PANTHER" id="PTHR23075:SF6">
    <property type="entry name" value="AAA-TYPE ATPASE FAMILY PROTEIN"/>
    <property type="match status" value="1"/>
</dbReference>
<reference evidence="6 7" key="1">
    <citation type="journal article" date="2011" name="Nat. Genet.">
        <title>The genome of the mesopolyploid crop species Brassica rapa.</title>
        <authorList>
            <consortium name="Brassica rapa Genome Sequencing Project Consortium"/>
            <person name="Wang X."/>
            <person name="Wang H."/>
            <person name="Wang J."/>
            <person name="Sun R."/>
            <person name="Wu J."/>
            <person name="Liu S."/>
            <person name="Bai Y."/>
            <person name="Mun J.H."/>
            <person name="Bancroft I."/>
            <person name="Cheng F."/>
            <person name="Huang S."/>
            <person name="Li X."/>
            <person name="Hua W."/>
            <person name="Wang J."/>
            <person name="Wang X."/>
            <person name="Freeling M."/>
            <person name="Pires J.C."/>
            <person name="Paterson A.H."/>
            <person name="Chalhoub B."/>
            <person name="Wang B."/>
            <person name="Hayward A."/>
            <person name="Sharpe A.G."/>
            <person name="Park B.S."/>
            <person name="Weisshaar B."/>
            <person name="Liu B."/>
            <person name="Li B."/>
            <person name="Liu B."/>
            <person name="Tong C."/>
            <person name="Song C."/>
            <person name="Duran C."/>
            <person name="Peng C."/>
            <person name="Geng C."/>
            <person name="Koh C."/>
            <person name="Lin C."/>
            <person name="Edwards D."/>
            <person name="Mu D."/>
            <person name="Shen D."/>
            <person name="Soumpourou E."/>
            <person name="Li F."/>
            <person name="Fraser F."/>
            <person name="Conant G."/>
            <person name="Lassalle G."/>
            <person name="King G.J."/>
            <person name="Bonnema G."/>
            <person name="Tang H."/>
            <person name="Wang H."/>
            <person name="Belcram H."/>
            <person name="Zhou H."/>
            <person name="Hirakawa H."/>
            <person name="Abe H."/>
            <person name="Guo H."/>
            <person name="Wang H."/>
            <person name="Jin H."/>
            <person name="Parkin I.A."/>
            <person name="Batley J."/>
            <person name="Kim J.S."/>
            <person name="Just J."/>
            <person name="Li J."/>
            <person name="Xu J."/>
            <person name="Deng J."/>
            <person name="Kim J.A."/>
            <person name="Li J."/>
            <person name="Yu J."/>
            <person name="Meng J."/>
            <person name="Wang J."/>
            <person name="Min J."/>
            <person name="Poulain J."/>
            <person name="Wang J."/>
            <person name="Hatakeyama K."/>
            <person name="Wu K."/>
            <person name="Wang L."/>
            <person name="Fang L."/>
            <person name="Trick M."/>
            <person name="Links M.G."/>
            <person name="Zhao M."/>
            <person name="Jin M."/>
            <person name="Ramchiary N."/>
            <person name="Drou N."/>
            <person name="Berkman P.J."/>
            <person name="Cai Q."/>
            <person name="Huang Q."/>
            <person name="Li R."/>
            <person name="Tabata S."/>
            <person name="Cheng S."/>
            <person name="Zhang S."/>
            <person name="Zhang S."/>
            <person name="Huang S."/>
            <person name="Sato S."/>
            <person name="Sun S."/>
            <person name="Kwon S.J."/>
            <person name="Choi S.R."/>
            <person name="Lee T.H."/>
            <person name="Fan W."/>
            <person name="Zhao X."/>
            <person name="Tan X."/>
            <person name="Xu X."/>
            <person name="Wang Y."/>
            <person name="Qiu Y."/>
            <person name="Yin Y."/>
            <person name="Li Y."/>
            <person name="Du Y."/>
            <person name="Liao Y."/>
            <person name="Lim Y."/>
            <person name="Narusaka Y."/>
            <person name="Wang Y."/>
            <person name="Wang Z."/>
            <person name="Li Z."/>
            <person name="Wang Z."/>
            <person name="Xiong Z."/>
            <person name="Zhang Z."/>
        </authorList>
    </citation>
    <scope>NUCLEOTIDE SEQUENCE [LARGE SCALE GENOMIC DNA]</scope>
    <source>
        <strain evidence="6 7">cv. Chiifu-401-42</strain>
    </source>
</reference>
<dbReference type="InterPro" id="IPR027417">
    <property type="entry name" value="P-loop_NTPase"/>
</dbReference>
<dbReference type="eggNOG" id="KOG0742">
    <property type="taxonomic scope" value="Eukaryota"/>
</dbReference>
<dbReference type="Pfam" id="PF12037">
    <property type="entry name" value="ATAD3_N"/>
    <property type="match status" value="2"/>
</dbReference>
<dbReference type="GO" id="GO:0007005">
    <property type="term" value="P:mitochondrion organization"/>
    <property type="evidence" value="ECO:0000318"/>
    <property type="project" value="GO_Central"/>
</dbReference>
<dbReference type="Pfam" id="PF00004">
    <property type="entry name" value="AAA"/>
    <property type="match status" value="1"/>
</dbReference>
<dbReference type="FunCoup" id="M4CWI5">
    <property type="interactions" value="2167"/>
</dbReference>
<dbReference type="HOGENOM" id="CLU_011488_3_0_1"/>
<dbReference type="EnsemblPlants" id="Bra008582.1">
    <property type="protein sequence ID" value="Bra008582.1-P"/>
    <property type="gene ID" value="Bra008582"/>
</dbReference>
<proteinExistence type="predicted"/>
<dbReference type="Gene3D" id="3.40.50.300">
    <property type="entry name" value="P-loop containing nucleotide triphosphate hydrolases"/>
    <property type="match status" value="1"/>
</dbReference>
<dbReference type="GO" id="GO:0016887">
    <property type="term" value="F:ATP hydrolysis activity"/>
    <property type="evidence" value="ECO:0007669"/>
    <property type="project" value="InterPro"/>
</dbReference>
<keyword evidence="7" id="KW-1185">Reference proteome</keyword>
<dbReference type="InterPro" id="IPR003593">
    <property type="entry name" value="AAA+_ATPase"/>
</dbReference>
<feature type="compositionally biased region" description="Low complexity" evidence="3">
    <location>
        <begin position="30"/>
        <end position="55"/>
    </location>
</feature>
<accession>M4CWI5</accession>
<dbReference type="GO" id="GO:0005524">
    <property type="term" value="F:ATP binding"/>
    <property type="evidence" value="ECO:0007669"/>
    <property type="project" value="UniProtKB-KW"/>
</dbReference>
<protein>
    <recommendedName>
        <fullName evidence="5">AAA+ ATPase domain-containing protein</fullName>
    </recommendedName>
</protein>
<feature type="region of interest" description="Disordered" evidence="3">
    <location>
        <begin position="134"/>
        <end position="185"/>
    </location>
</feature>
<name>M4CWI5_BRACM</name>
<evidence type="ECO:0000313" key="6">
    <source>
        <dbReference type="EnsemblPlants" id="Bra008582.1-P"/>
    </source>
</evidence>
<feature type="compositionally biased region" description="Basic and acidic residues" evidence="3">
    <location>
        <begin position="143"/>
        <end position="185"/>
    </location>
</feature>
<reference evidence="6" key="3">
    <citation type="submission" date="2023-03" db="UniProtKB">
        <authorList>
            <consortium name="EnsemblPlants"/>
        </authorList>
    </citation>
    <scope>IDENTIFICATION</scope>
    <source>
        <strain evidence="6">cv. Chiifu-401-42</strain>
    </source>
</reference>
<feature type="region of interest" description="Disordered" evidence="3">
    <location>
        <begin position="30"/>
        <end position="92"/>
    </location>
</feature>
<dbReference type="InterPro" id="IPR003959">
    <property type="entry name" value="ATPase_AAA_core"/>
</dbReference>
<dbReference type="STRING" id="51351.M4CWI5"/>
<dbReference type="PANTHER" id="PTHR23075">
    <property type="entry name" value="PUTATIVE ATP-ASE"/>
    <property type="match status" value="1"/>
</dbReference>